<dbReference type="PROSITE" id="PS51462">
    <property type="entry name" value="NUDIX"/>
    <property type="match status" value="1"/>
</dbReference>
<reference evidence="5 6" key="1">
    <citation type="submission" date="2019-11" db="EMBL/GenBank/DDBJ databases">
        <authorList>
            <person name="Criscuolo A."/>
        </authorList>
    </citation>
    <scope>NUCLEOTIDE SEQUENCE [LARGE SCALE GENOMIC DNA]</scope>
    <source>
        <strain evidence="5">CIP111667</strain>
    </source>
</reference>
<accession>A0A7M4DT16</accession>
<dbReference type="AlphaFoldDB" id="A0A7M4DT16"/>
<comment type="similarity">
    <text evidence="1 3">Belongs to the Nudix hydrolase family.</text>
</comment>
<name>A0A7M4DT16_9MICO</name>
<evidence type="ECO:0000259" key="4">
    <source>
        <dbReference type="PROSITE" id="PS51462"/>
    </source>
</evidence>
<evidence type="ECO:0000256" key="3">
    <source>
        <dbReference type="RuleBase" id="RU003476"/>
    </source>
</evidence>
<dbReference type="GO" id="GO:0016787">
    <property type="term" value="F:hydrolase activity"/>
    <property type="evidence" value="ECO:0007669"/>
    <property type="project" value="UniProtKB-KW"/>
</dbReference>
<dbReference type="InterPro" id="IPR020084">
    <property type="entry name" value="NUDIX_hydrolase_CS"/>
</dbReference>
<keyword evidence="6" id="KW-1185">Reference proteome</keyword>
<keyword evidence="2 3" id="KW-0378">Hydrolase</keyword>
<evidence type="ECO:0000256" key="2">
    <source>
        <dbReference type="ARBA" id="ARBA00022801"/>
    </source>
</evidence>
<dbReference type="RefSeq" id="WP_231955795.1">
    <property type="nucleotide sequence ID" value="NZ_CACRYJ010000071.1"/>
</dbReference>
<dbReference type="InterPro" id="IPR020476">
    <property type="entry name" value="Nudix_hydrolase"/>
</dbReference>
<dbReference type="InterPro" id="IPR015797">
    <property type="entry name" value="NUDIX_hydrolase-like_dom_sf"/>
</dbReference>
<protein>
    <submittedName>
        <fullName evidence="5">RNA pyrophosphohydrolase</fullName>
        <ecNumber evidence="5">3.6.1.-</ecNumber>
    </submittedName>
</protein>
<dbReference type="EC" id="3.6.1.-" evidence="5"/>
<dbReference type="PROSITE" id="PS00893">
    <property type="entry name" value="NUDIX_BOX"/>
    <property type="match status" value="1"/>
</dbReference>
<dbReference type="Pfam" id="PF00293">
    <property type="entry name" value="NUDIX"/>
    <property type="match status" value="1"/>
</dbReference>
<evidence type="ECO:0000313" key="6">
    <source>
        <dbReference type="Proteomes" id="UP000419743"/>
    </source>
</evidence>
<dbReference type="EMBL" id="CACRYJ010000071">
    <property type="protein sequence ID" value="VZO40610.1"/>
    <property type="molecule type" value="Genomic_DNA"/>
</dbReference>
<dbReference type="PRINTS" id="PR00502">
    <property type="entry name" value="NUDIXFAMILY"/>
</dbReference>
<proteinExistence type="inferred from homology"/>
<dbReference type="SUPFAM" id="SSF55811">
    <property type="entry name" value="Nudix"/>
    <property type="match status" value="1"/>
</dbReference>
<evidence type="ECO:0000256" key="1">
    <source>
        <dbReference type="ARBA" id="ARBA00005582"/>
    </source>
</evidence>
<dbReference type="Proteomes" id="UP000419743">
    <property type="component" value="Unassembled WGS sequence"/>
</dbReference>
<comment type="caution">
    <text evidence="5">The sequence shown here is derived from an EMBL/GenBank/DDBJ whole genome shotgun (WGS) entry which is preliminary data.</text>
</comment>
<dbReference type="Gene3D" id="3.90.79.10">
    <property type="entry name" value="Nucleoside Triphosphate Pyrophosphohydrolase"/>
    <property type="match status" value="1"/>
</dbReference>
<organism evidence="5 6">
    <name type="scientific">Occultella aeris</name>
    <dbReference type="NCBI Taxonomy" id="2761496"/>
    <lineage>
        <taxon>Bacteria</taxon>
        <taxon>Bacillati</taxon>
        <taxon>Actinomycetota</taxon>
        <taxon>Actinomycetes</taxon>
        <taxon>Micrococcales</taxon>
        <taxon>Ruaniaceae</taxon>
        <taxon>Occultella</taxon>
    </lineage>
</organism>
<feature type="domain" description="Nudix hydrolase" evidence="4">
    <location>
        <begin position="1"/>
        <end position="112"/>
    </location>
</feature>
<dbReference type="InterPro" id="IPR000086">
    <property type="entry name" value="NUDIX_hydrolase_dom"/>
</dbReference>
<evidence type="ECO:0000313" key="5">
    <source>
        <dbReference type="EMBL" id="VZO40610.1"/>
    </source>
</evidence>
<gene>
    <name evidence="5" type="primary">rppH</name>
    <name evidence="5" type="ORF">HALOF300_05318</name>
</gene>
<sequence length="112" mass="12443">MARRHNWREKVLVLEHTESYPTAGVQVPAGGVDPGEDPADTATRELFEETGLRVPGPAQYLSSQRWHDEAAPSRIRHYYRLTAPLETPDRWEHVVSAGEEDSGCCSGCPSGR</sequence>